<accession>A0A024GGS3</accession>
<sequence>MKRSRAYRDLVTLESICAKSAKCSSNGIWVQEGMKRSKVCLEANEFMHRIFSSEVSLEWARSNSDSKLSRHAISTEKNSRSSFEGDTCSHHCWKLGGITKSQQQGLDDKYVWQYDITLDLSLSMYLDLDLKQ</sequence>
<gene>
    <name evidence="1" type="ORF">BN9_066370</name>
</gene>
<dbReference type="InParanoid" id="A0A024GGS3"/>
<name>A0A024GGS3_9STRA</name>
<evidence type="ECO:0000313" key="2">
    <source>
        <dbReference type="Proteomes" id="UP000053237"/>
    </source>
</evidence>
<dbReference type="OrthoDB" id="153074at2759"/>
<keyword evidence="2" id="KW-1185">Reference proteome</keyword>
<reference evidence="1 2" key="1">
    <citation type="submission" date="2012-05" db="EMBL/GenBank/DDBJ databases">
        <title>Recombination and specialization in a pathogen metapopulation.</title>
        <authorList>
            <person name="Gardiner A."/>
            <person name="Kemen E."/>
            <person name="Schultz-Larsen T."/>
            <person name="MacLean D."/>
            <person name="Van Oosterhout C."/>
            <person name="Jones J.D.G."/>
        </authorList>
    </citation>
    <scope>NUCLEOTIDE SEQUENCE [LARGE SCALE GENOMIC DNA]</scope>
    <source>
        <strain evidence="1 2">Ac Nc2</strain>
    </source>
</reference>
<proteinExistence type="predicted"/>
<organism evidence="1 2">
    <name type="scientific">Albugo candida</name>
    <dbReference type="NCBI Taxonomy" id="65357"/>
    <lineage>
        <taxon>Eukaryota</taxon>
        <taxon>Sar</taxon>
        <taxon>Stramenopiles</taxon>
        <taxon>Oomycota</taxon>
        <taxon>Peronosporomycetes</taxon>
        <taxon>Albuginales</taxon>
        <taxon>Albuginaceae</taxon>
        <taxon>Albugo</taxon>
    </lineage>
</organism>
<protein>
    <submittedName>
        <fullName evidence="1">Uncharacterized protein</fullName>
    </submittedName>
</protein>
<dbReference type="EMBL" id="CAIX01000105">
    <property type="protein sequence ID" value="CCI45740.1"/>
    <property type="molecule type" value="Genomic_DNA"/>
</dbReference>
<dbReference type="Proteomes" id="UP000053237">
    <property type="component" value="Unassembled WGS sequence"/>
</dbReference>
<evidence type="ECO:0000313" key="1">
    <source>
        <dbReference type="EMBL" id="CCI45740.1"/>
    </source>
</evidence>
<comment type="caution">
    <text evidence="1">The sequence shown here is derived from an EMBL/GenBank/DDBJ whole genome shotgun (WGS) entry which is preliminary data.</text>
</comment>
<dbReference type="AlphaFoldDB" id="A0A024GGS3"/>